<dbReference type="Pfam" id="PF02275">
    <property type="entry name" value="CBAH"/>
    <property type="match status" value="1"/>
</dbReference>
<keyword evidence="6" id="KW-1185">Reference proteome</keyword>
<evidence type="ECO:0000259" key="4">
    <source>
        <dbReference type="Pfam" id="PF02275"/>
    </source>
</evidence>
<feature type="domain" description="Choloylglycine hydrolase/NAAA C-terminal" evidence="4">
    <location>
        <begin position="27"/>
        <end position="301"/>
    </location>
</feature>
<evidence type="ECO:0000313" key="5">
    <source>
        <dbReference type="EMBL" id="MCW8335358.1"/>
    </source>
</evidence>
<sequence length="331" mass="36805">MKSLMKKAAIASCVLSALGASTTASACSNVFWDSPQGVVVTRTMDWMESTHPLLLKVAAGEKRNYHGYDTADREYVVKNAFVAIAAYGNLIGEGVNEHGLQASVQYYRGMQLAEGNETTLSQNELAGYLLANYDDVQQVVDNIKDIRIGLTSIPGMQEPPRWHYIISDESGDRAVIQYDESGVKVYRGEDAQVVTNSSQNELLAAWEKKSEQLEGFGGYGSQFQLNAGNTDSEQRFVFAKYFVSQLRSANSPLQAMMAVEGTAFKVPQQAAYRPQDGMDTYATEYTITYNLESGDVVFKYTGEDWNQSEWNFKELLSSEKTVKKPLYLPRS</sequence>
<protein>
    <submittedName>
        <fullName evidence="5">Linear amide C-N hydrolase</fullName>
    </submittedName>
</protein>
<evidence type="ECO:0000313" key="6">
    <source>
        <dbReference type="Proteomes" id="UP001155586"/>
    </source>
</evidence>
<feature type="chain" id="PRO_5040743395" evidence="3">
    <location>
        <begin position="27"/>
        <end position="331"/>
    </location>
</feature>
<proteinExistence type="inferred from homology"/>
<dbReference type="AlphaFoldDB" id="A0A9X3CGF4"/>
<evidence type="ECO:0000256" key="2">
    <source>
        <dbReference type="ARBA" id="ARBA00022801"/>
    </source>
</evidence>
<dbReference type="SUPFAM" id="SSF56235">
    <property type="entry name" value="N-terminal nucleophile aminohydrolases (Ntn hydrolases)"/>
    <property type="match status" value="1"/>
</dbReference>
<dbReference type="PROSITE" id="PS51257">
    <property type="entry name" value="PROKAR_LIPOPROTEIN"/>
    <property type="match status" value="1"/>
</dbReference>
<dbReference type="PANTHER" id="PTHR35527:SF2">
    <property type="entry name" value="HYDROLASE"/>
    <property type="match status" value="1"/>
</dbReference>
<accession>A0A9X3CGF4</accession>
<comment type="caution">
    <text evidence="5">The sequence shown here is derived from an EMBL/GenBank/DDBJ whole genome shotgun (WGS) entry which is preliminary data.</text>
</comment>
<keyword evidence="2 5" id="KW-0378">Hydrolase</keyword>
<name>A0A9X3CGF4_9VIBR</name>
<dbReference type="InterPro" id="IPR029055">
    <property type="entry name" value="Ntn_hydrolases_N"/>
</dbReference>
<organism evidence="5 6">
    <name type="scientific">Vibrio paucivorans</name>
    <dbReference type="NCBI Taxonomy" id="2829489"/>
    <lineage>
        <taxon>Bacteria</taxon>
        <taxon>Pseudomonadati</taxon>
        <taxon>Pseudomonadota</taxon>
        <taxon>Gammaproteobacteria</taxon>
        <taxon>Vibrionales</taxon>
        <taxon>Vibrionaceae</taxon>
        <taxon>Vibrio</taxon>
    </lineage>
</organism>
<dbReference type="InterPro" id="IPR052193">
    <property type="entry name" value="Peptidase_C59"/>
</dbReference>
<keyword evidence="3" id="KW-0732">Signal</keyword>
<evidence type="ECO:0000256" key="1">
    <source>
        <dbReference type="ARBA" id="ARBA00006625"/>
    </source>
</evidence>
<dbReference type="PANTHER" id="PTHR35527">
    <property type="entry name" value="CHOLOYLGLYCINE HYDROLASE"/>
    <property type="match status" value="1"/>
</dbReference>
<dbReference type="Gene3D" id="3.60.60.10">
    <property type="entry name" value="Penicillin V Acylase, Chain A"/>
    <property type="match status" value="1"/>
</dbReference>
<feature type="signal peptide" evidence="3">
    <location>
        <begin position="1"/>
        <end position="26"/>
    </location>
</feature>
<dbReference type="GO" id="GO:0016787">
    <property type="term" value="F:hydrolase activity"/>
    <property type="evidence" value="ECO:0007669"/>
    <property type="project" value="UniProtKB-KW"/>
</dbReference>
<dbReference type="EMBL" id="JAKRRX010000109">
    <property type="protein sequence ID" value="MCW8335358.1"/>
    <property type="molecule type" value="Genomic_DNA"/>
</dbReference>
<evidence type="ECO:0000256" key="3">
    <source>
        <dbReference type="SAM" id="SignalP"/>
    </source>
</evidence>
<reference evidence="5" key="1">
    <citation type="submission" date="2022-02" db="EMBL/GenBank/DDBJ databases">
        <title>Vibrio sp. nov., a new bacterium isolated from Bohai sea, China.</title>
        <authorList>
            <person name="Yuan Y."/>
        </authorList>
    </citation>
    <scope>NUCLEOTIDE SEQUENCE</scope>
    <source>
        <strain evidence="5">DBSS07</strain>
    </source>
</reference>
<dbReference type="InterPro" id="IPR029132">
    <property type="entry name" value="CBAH/NAAA_C"/>
</dbReference>
<gene>
    <name evidence="5" type="ORF">MD483_16185</name>
</gene>
<comment type="similarity">
    <text evidence="1">Belongs to the peptidase C59 family.</text>
</comment>
<dbReference type="Proteomes" id="UP001155586">
    <property type="component" value="Unassembled WGS sequence"/>
</dbReference>
<dbReference type="RefSeq" id="WP_265688553.1">
    <property type="nucleotide sequence ID" value="NZ_JAKRRX010000109.1"/>
</dbReference>